<name>A0ABW4QIZ3_9BACL</name>
<accession>A0ABW4QIZ3</accession>
<proteinExistence type="predicted"/>
<keyword evidence="1" id="KW-0472">Membrane</keyword>
<evidence type="ECO:0000313" key="3">
    <source>
        <dbReference type="Proteomes" id="UP001597273"/>
    </source>
</evidence>
<dbReference type="EMBL" id="JBHUFW010000008">
    <property type="protein sequence ID" value="MFD1863499.1"/>
    <property type="molecule type" value="Genomic_DNA"/>
</dbReference>
<gene>
    <name evidence="2" type="ORF">ACFSDB_11280</name>
</gene>
<dbReference type="Proteomes" id="UP001597273">
    <property type="component" value="Unassembled WGS sequence"/>
</dbReference>
<comment type="caution">
    <text evidence="2">The sequence shown here is derived from an EMBL/GenBank/DDBJ whole genome shotgun (WGS) entry which is preliminary data.</text>
</comment>
<keyword evidence="1" id="KW-0812">Transmembrane</keyword>
<sequence length="138" mass="15599">MNEIYSNTIFSGIFLVVLLLIIFHFLTTNRYHKDFYLTVVVCGFFGLLSLYLFSTGVAAIVSFKTNNFHTAEGMCEIVFFEENNSARGGHPSYYTVHINGLNLTAAADEFPFLLEENIQCKATYLKATGTLMDIELNR</sequence>
<reference evidence="3" key="1">
    <citation type="journal article" date="2019" name="Int. J. Syst. Evol. Microbiol.">
        <title>The Global Catalogue of Microorganisms (GCM) 10K type strain sequencing project: providing services to taxonomists for standard genome sequencing and annotation.</title>
        <authorList>
            <consortium name="The Broad Institute Genomics Platform"/>
            <consortium name="The Broad Institute Genome Sequencing Center for Infectious Disease"/>
            <person name="Wu L."/>
            <person name="Ma J."/>
        </authorList>
    </citation>
    <scope>NUCLEOTIDE SEQUENCE [LARGE SCALE GENOMIC DNA]</scope>
    <source>
        <strain evidence="3">CGMCC 1.15475</strain>
    </source>
</reference>
<feature type="transmembrane region" description="Helical" evidence="1">
    <location>
        <begin position="35"/>
        <end position="61"/>
    </location>
</feature>
<protein>
    <submittedName>
        <fullName evidence="2">Uncharacterized protein</fullName>
    </submittedName>
</protein>
<feature type="transmembrane region" description="Helical" evidence="1">
    <location>
        <begin position="6"/>
        <end position="26"/>
    </location>
</feature>
<dbReference type="RefSeq" id="WP_204893189.1">
    <property type="nucleotide sequence ID" value="NZ_JBHUFW010000008.1"/>
</dbReference>
<evidence type="ECO:0000313" key="2">
    <source>
        <dbReference type="EMBL" id="MFD1863499.1"/>
    </source>
</evidence>
<keyword evidence="3" id="KW-1185">Reference proteome</keyword>
<evidence type="ECO:0000256" key="1">
    <source>
        <dbReference type="SAM" id="Phobius"/>
    </source>
</evidence>
<organism evidence="2 3">
    <name type="scientific">Planococcus chinensis</name>
    <dbReference type="NCBI Taxonomy" id="272917"/>
    <lineage>
        <taxon>Bacteria</taxon>
        <taxon>Bacillati</taxon>
        <taxon>Bacillota</taxon>
        <taxon>Bacilli</taxon>
        <taxon>Bacillales</taxon>
        <taxon>Caryophanaceae</taxon>
        <taxon>Planococcus</taxon>
    </lineage>
</organism>
<keyword evidence="1" id="KW-1133">Transmembrane helix</keyword>